<dbReference type="InterPro" id="IPR022409">
    <property type="entry name" value="PKD/Chitinase_dom"/>
</dbReference>
<dbReference type="PROSITE" id="PS50093">
    <property type="entry name" value="PKD"/>
    <property type="match status" value="1"/>
</dbReference>
<dbReference type="Gene3D" id="2.60.40.10">
    <property type="entry name" value="Immunoglobulins"/>
    <property type="match status" value="1"/>
</dbReference>
<dbReference type="AlphaFoldDB" id="X1D0N8"/>
<accession>X1D0N8</accession>
<evidence type="ECO:0000259" key="1">
    <source>
        <dbReference type="PROSITE" id="PS50093"/>
    </source>
</evidence>
<feature type="domain" description="PKD" evidence="1">
    <location>
        <begin position="113"/>
        <end position="192"/>
    </location>
</feature>
<name>X1D0N8_9ZZZZ</name>
<gene>
    <name evidence="2" type="ORF">S01H4_60178</name>
</gene>
<organism evidence="2">
    <name type="scientific">marine sediment metagenome</name>
    <dbReference type="NCBI Taxonomy" id="412755"/>
    <lineage>
        <taxon>unclassified sequences</taxon>
        <taxon>metagenomes</taxon>
        <taxon>ecological metagenomes</taxon>
    </lineage>
</organism>
<dbReference type="Pfam" id="PF18911">
    <property type="entry name" value="PKD_4"/>
    <property type="match status" value="1"/>
</dbReference>
<dbReference type="SMART" id="SM00089">
    <property type="entry name" value="PKD"/>
    <property type="match status" value="1"/>
</dbReference>
<dbReference type="EMBL" id="BART01035427">
    <property type="protein sequence ID" value="GAH14381.1"/>
    <property type="molecule type" value="Genomic_DNA"/>
</dbReference>
<dbReference type="InterPro" id="IPR000601">
    <property type="entry name" value="PKD_dom"/>
</dbReference>
<feature type="non-terminal residue" evidence="2">
    <location>
        <position position="192"/>
    </location>
</feature>
<comment type="caution">
    <text evidence="2">The sequence shown here is derived from an EMBL/GenBank/DDBJ whole genome shotgun (WGS) entry which is preliminary data.</text>
</comment>
<dbReference type="SUPFAM" id="SSF49299">
    <property type="entry name" value="PKD domain"/>
    <property type="match status" value="1"/>
</dbReference>
<protein>
    <recommendedName>
        <fullName evidence="1">PKD domain-containing protein</fullName>
    </recommendedName>
</protein>
<dbReference type="InterPro" id="IPR013783">
    <property type="entry name" value="Ig-like_fold"/>
</dbReference>
<sequence length="192" mass="20577">PPTFTIDLIGGCNTTRDITIKWTGKDAVLCNISTNITSDCPGNDSKGINVTYSEDPVNLSPNTPKTIVMTIKAAINIMPGNYTITTNFSCTAEEPPSPPSRRPYHPRVNIPPTADASAGETYQGSVGKEITFNGSNSSDLDGTITEWFWDFGDGTNGTGEITSHNYSTPGTYNVTLTVTDNKGDTGTYETYT</sequence>
<evidence type="ECO:0000313" key="2">
    <source>
        <dbReference type="EMBL" id="GAH14381.1"/>
    </source>
</evidence>
<proteinExistence type="predicted"/>
<feature type="non-terminal residue" evidence="2">
    <location>
        <position position="1"/>
    </location>
</feature>
<reference evidence="2" key="1">
    <citation type="journal article" date="2014" name="Front. Microbiol.">
        <title>High frequency of phylogenetically diverse reductive dehalogenase-homologous genes in deep subseafloor sedimentary metagenomes.</title>
        <authorList>
            <person name="Kawai M."/>
            <person name="Futagami T."/>
            <person name="Toyoda A."/>
            <person name="Takaki Y."/>
            <person name="Nishi S."/>
            <person name="Hori S."/>
            <person name="Arai W."/>
            <person name="Tsubouchi T."/>
            <person name="Morono Y."/>
            <person name="Uchiyama I."/>
            <person name="Ito T."/>
            <person name="Fujiyama A."/>
            <person name="Inagaki F."/>
            <person name="Takami H."/>
        </authorList>
    </citation>
    <scope>NUCLEOTIDE SEQUENCE</scope>
    <source>
        <strain evidence="2">Expedition CK06-06</strain>
    </source>
</reference>
<dbReference type="InterPro" id="IPR035986">
    <property type="entry name" value="PKD_dom_sf"/>
</dbReference>
<dbReference type="CDD" id="cd00146">
    <property type="entry name" value="PKD"/>
    <property type="match status" value="1"/>
</dbReference>